<keyword evidence="3" id="KW-1185">Reference proteome</keyword>
<proteinExistence type="predicted"/>
<protein>
    <submittedName>
        <fullName evidence="2">SPP1 Gp6 family phage portal protein</fullName>
    </submittedName>
</protein>
<comment type="caution">
    <text evidence="2">The sequence shown here is derived from an EMBL/GenBank/DDBJ whole genome shotgun (WGS) entry which is preliminary data.</text>
</comment>
<evidence type="ECO:0000256" key="1">
    <source>
        <dbReference type="SAM" id="MobiDB-lite"/>
    </source>
</evidence>
<dbReference type="InterPro" id="IPR021145">
    <property type="entry name" value="Portal_protein_SPP1_Gp6-like"/>
</dbReference>
<feature type="region of interest" description="Disordered" evidence="1">
    <location>
        <begin position="488"/>
        <end position="525"/>
    </location>
</feature>
<dbReference type="InterPro" id="IPR006428">
    <property type="entry name" value="Portal_SPP1-type"/>
</dbReference>
<accession>A0A0R2EWA8</accession>
<reference evidence="2 3" key="1">
    <citation type="journal article" date="2015" name="Genome Announc.">
        <title>Expanding the biotechnology potential of lactobacilli through comparative genomics of 213 strains and associated genera.</title>
        <authorList>
            <person name="Sun Z."/>
            <person name="Harris H.M."/>
            <person name="McCann A."/>
            <person name="Guo C."/>
            <person name="Argimon S."/>
            <person name="Zhang W."/>
            <person name="Yang X."/>
            <person name="Jeffery I.B."/>
            <person name="Cooney J.C."/>
            <person name="Kagawa T.F."/>
            <person name="Liu W."/>
            <person name="Song Y."/>
            <person name="Salvetti E."/>
            <person name="Wrobel A."/>
            <person name="Rasinkangas P."/>
            <person name="Parkhill J."/>
            <person name="Rea M.C."/>
            <person name="O'Sullivan O."/>
            <person name="Ritari J."/>
            <person name="Douillard F.P."/>
            <person name="Paul Ross R."/>
            <person name="Yang R."/>
            <person name="Briner A.E."/>
            <person name="Felis G.E."/>
            <person name="de Vos W.M."/>
            <person name="Barrangou R."/>
            <person name="Klaenhammer T.R."/>
            <person name="Caufield P.W."/>
            <person name="Cui Y."/>
            <person name="Zhang H."/>
            <person name="O'Toole P.W."/>
        </authorList>
    </citation>
    <scope>NUCLEOTIDE SEQUENCE [LARGE SCALE GENOMIC DNA]</scope>
    <source>
        <strain evidence="2 3">DSM 23365</strain>
    </source>
</reference>
<dbReference type="STRING" id="1423804.FD14_GL001438"/>
<dbReference type="EMBL" id="AYZM01000131">
    <property type="protein sequence ID" value="KRN20649.1"/>
    <property type="molecule type" value="Genomic_DNA"/>
</dbReference>
<gene>
    <name evidence="2" type="ORF">FD14_GL001438</name>
</gene>
<evidence type="ECO:0000313" key="2">
    <source>
        <dbReference type="EMBL" id="KRN20649.1"/>
    </source>
</evidence>
<dbReference type="Pfam" id="PF05133">
    <property type="entry name" value="SPP1_portal"/>
    <property type="match status" value="1"/>
</dbReference>
<dbReference type="Proteomes" id="UP000051442">
    <property type="component" value="Unassembled WGS sequence"/>
</dbReference>
<dbReference type="NCBIfam" id="TIGR01538">
    <property type="entry name" value="portal_SPP1"/>
    <property type="match status" value="1"/>
</dbReference>
<organism evidence="2 3">
    <name type="scientific">Secundilactobacillus similis DSM 23365 = JCM 2765</name>
    <dbReference type="NCBI Taxonomy" id="1423804"/>
    <lineage>
        <taxon>Bacteria</taxon>
        <taxon>Bacillati</taxon>
        <taxon>Bacillota</taxon>
        <taxon>Bacilli</taxon>
        <taxon>Lactobacillales</taxon>
        <taxon>Lactobacillaceae</taxon>
        <taxon>Secundilactobacillus</taxon>
    </lineage>
</organism>
<name>A0A0R2EWA8_9LACO</name>
<sequence>MPLDEHNVSNNGDTSLGDNITLTDDDVFLYRSGANLLDNLEDVRSIVSYHENYIAEKYKMKRDYYKGRHHAIIQRPPKPHNKPDYRLLINLPKKLVSTFNGYFSGDPVSIKYHSDSDASNDKMNDEIQSWLNDNDYGDTFSEWAKQADIYGRSYLYVYQIDGDLRIAVCSPRDTIMIYDDSIQHRPVAAIRYSTNSNKQYDTLITPKADYLISNDNANSEMKVTNVDPNNPDNVVKEDIHDFESLPVIELAEDDERIGIFDDVISLIDAVDLIQSAKVNDVSSFADQYLVVKGQKLTEEQVTNIQDKRFINLYRETKTSFNNTDSNMLDPDAFFLTPDPSDETQENALNRLIDMVYQVSQVVNLNDSNFGVSAQSISGVALLQRYQPMQAKARTKAKKMDKGLRQLFSIMFAYKNLSGNVSDLTFDHKQSIPHNVSEEADIVGKLNGQVSDPTKLSYLSGIDDPDKEIERLHEQQKQDQQATANIVKNYLSDQKKGGVVDDDNGQATTGKNTATNQSGRPNGQAD</sequence>
<feature type="compositionally biased region" description="Polar residues" evidence="1">
    <location>
        <begin position="504"/>
        <end position="525"/>
    </location>
</feature>
<evidence type="ECO:0000313" key="3">
    <source>
        <dbReference type="Proteomes" id="UP000051442"/>
    </source>
</evidence>
<dbReference type="PATRIC" id="fig|1423804.4.peg.1559"/>
<dbReference type="AlphaFoldDB" id="A0A0R2EWA8"/>